<sequence>MSKPRKNTDVPVKTGIKVYRVVTRNAMKLPEVIRELGKFVILEKEILIPEGSFIKICWVPSEGFYLVSYIGHTLAVASNNLFVGLGLAHKSILAKEKK</sequence>
<reference evidence="6" key="1">
    <citation type="submission" date="2020-05" db="EMBL/GenBank/DDBJ databases">
        <authorList>
            <person name="Chiriac C."/>
            <person name="Salcher M."/>
            <person name="Ghai R."/>
            <person name="Kavagutti S V."/>
        </authorList>
    </citation>
    <scope>NUCLEOTIDE SEQUENCE</scope>
</reference>
<accession>A0A6J5QYC9</accession>
<evidence type="ECO:0000313" key="2">
    <source>
        <dbReference type="EMBL" id="CAB4167612.1"/>
    </source>
</evidence>
<evidence type="ECO:0000313" key="10">
    <source>
        <dbReference type="EMBL" id="CAB5231233.1"/>
    </source>
</evidence>
<evidence type="ECO:0000313" key="3">
    <source>
        <dbReference type="EMBL" id="CAB4174426.1"/>
    </source>
</evidence>
<evidence type="ECO:0000313" key="9">
    <source>
        <dbReference type="EMBL" id="CAB4219900.1"/>
    </source>
</evidence>
<gene>
    <name evidence="4" type="ORF">UFOVP1036_33</name>
    <name evidence="5" type="ORF">UFOVP1132_34</name>
    <name evidence="6" type="ORF">UFOVP1190_9</name>
    <name evidence="7" type="ORF">UFOVP1248_17</name>
    <name evidence="8" type="ORF">UFOVP1493_70</name>
    <name evidence="10" type="ORF">UFOVP1584_40</name>
    <name evidence="9" type="ORF">UFOVP1635_25</name>
    <name evidence="1" type="ORF">UFOVP521_68</name>
    <name evidence="2" type="ORF">UFOVP856_40</name>
    <name evidence="3" type="ORF">UFOVP967_48</name>
</gene>
<evidence type="ECO:0000313" key="8">
    <source>
        <dbReference type="EMBL" id="CAB4217714.1"/>
    </source>
</evidence>
<dbReference type="EMBL" id="LR796811">
    <property type="protein sequence ID" value="CAB4167612.1"/>
    <property type="molecule type" value="Genomic_DNA"/>
</dbReference>
<dbReference type="EMBL" id="LR796910">
    <property type="protein sequence ID" value="CAB4174426.1"/>
    <property type="molecule type" value="Genomic_DNA"/>
</dbReference>
<organism evidence="6">
    <name type="scientific">uncultured Caudovirales phage</name>
    <dbReference type="NCBI Taxonomy" id="2100421"/>
    <lineage>
        <taxon>Viruses</taxon>
        <taxon>Duplodnaviria</taxon>
        <taxon>Heunggongvirae</taxon>
        <taxon>Uroviricota</taxon>
        <taxon>Caudoviricetes</taxon>
        <taxon>Peduoviridae</taxon>
        <taxon>Maltschvirus</taxon>
        <taxon>Maltschvirus maltsch</taxon>
    </lineage>
</organism>
<dbReference type="EMBL" id="LR797088">
    <property type="protein sequence ID" value="CAB4186222.1"/>
    <property type="molecule type" value="Genomic_DNA"/>
</dbReference>
<dbReference type="EMBL" id="LR797192">
    <property type="protein sequence ID" value="CAB4192297.1"/>
    <property type="molecule type" value="Genomic_DNA"/>
</dbReference>
<name>A0A6J5QYC9_9CAUD</name>
<proteinExistence type="predicted"/>
<evidence type="ECO:0000313" key="6">
    <source>
        <dbReference type="EMBL" id="CAB4189660.1"/>
    </source>
</evidence>
<dbReference type="EMBL" id="LR797145">
    <property type="protein sequence ID" value="CAB4189660.1"/>
    <property type="molecule type" value="Genomic_DNA"/>
</dbReference>
<evidence type="ECO:0000313" key="4">
    <source>
        <dbReference type="EMBL" id="CAB4180465.1"/>
    </source>
</evidence>
<dbReference type="EMBL" id="LR798432">
    <property type="protein sequence ID" value="CAB5231233.1"/>
    <property type="molecule type" value="Genomic_DNA"/>
</dbReference>
<protein>
    <submittedName>
        <fullName evidence="6">Uncharacterized protein</fullName>
    </submittedName>
</protein>
<dbReference type="EMBL" id="LR797456">
    <property type="protein sequence ID" value="CAB4217714.1"/>
    <property type="molecule type" value="Genomic_DNA"/>
</dbReference>
<evidence type="ECO:0000313" key="5">
    <source>
        <dbReference type="EMBL" id="CAB4186222.1"/>
    </source>
</evidence>
<evidence type="ECO:0000313" key="1">
    <source>
        <dbReference type="EMBL" id="CAB4148340.1"/>
    </source>
</evidence>
<dbReference type="EMBL" id="LR796496">
    <property type="protein sequence ID" value="CAB4148340.1"/>
    <property type="molecule type" value="Genomic_DNA"/>
</dbReference>
<evidence type="ECO:0000313" key="7">
    <source>
        <dbReference type="EMBL" id="CAB4192297.1"/>
    </source>
</evidence>
<dbReference type="EMBL" id="LR796991">
    <property type="protein sequence ID" value="CAB4180465.1"/>
    <property type="molecule type" value="Genomic_DNA"/>
</dbReference>
<dbReference type="EMBL" id="LR797496">
    <property type="protein sequence ID" value="CAB4219900.1"/>
    <property type="molecule type" value="Genomic_DNA"/>
</dbReference>